<feature type="domain" description="ABC transmembrane type-1" evidence="12">
    <location>
        <begin position="34"/>
        <end position="316"/>
    </location>
</feature>
<evidence type="ECO:0000256" key="6">
    <source>
        <dbReference type="ARBA" id="ARBA00022741"/>
    </source>
</evidence>
<keyword evidence="6" id="KW-0547">Nucleotide-binding</keyword>
<evidence type="ECO:0000256" key="10">
    <source>
        <dbReference type="SAM" id="Phobius"/>
    </source>
</evidence>
<evidence type="ECO:0000256" key="3">
    <source>
        <dbReference type="ARBA" id="ARBA00022475"/>
    </source>
</evidence>
<evidence type="ECO:0000259" key="12">
    <source>
        <dbReference type="PROSITE" id="PS50929"/>
    </source>
</evidence>
<dbReference type="EMBL" id="VFOW01000001">
    <property type="protein sequence ID" value="TQL74616.1"/>
    <property type="molecule type" value="Genomic_DNA"/>
</dbReference>
<keyword evidence="3" id="KW-1003">Cell membrane</keyword>
<dbReference type="InterPro" id="IPR036640">
    <property type="entry name" value="ABC1_TM_sf"/>
</dbReference>
<keyword evidence="14" id="KW-1185">Reference proteome</keyword>
<evidence type="ECO:0000256" key="9">
    <source>
        <dbReference type="ARBA" id="ARBA00023136"/>
    </source>
</evidence>
<evidence type="ECO:0000256" key="4">
    <source>
        <dbReference type="ARBA" id="ARBA00022519"/>
    </source>
</evidence>
<gene>
    <name evidence="13" type="ORF">FB566_0102</name>
</gene>
<evidence type="ECO:0000256" key="1">
    <source>
        <dbReference type="ARBA" id="ARBA00004651"/>
    </source>
</evidence>
<comment type="caution">
    <text evidence="13">The sequence shown here is derived from an EMBL/GenBank/DDBJ whole genome shotgun (WGS) entry which is preliminary data.</text>
</comment>
<dbReference type="RefSeq" id="WP_142033858.1">
    <property type="nucleotide sequence ID" value="NZ_JBHTGS010000002.1"/>
</dbReference>
<dbReference type="Gene3D" id="1.20.1560.10">
    <property type="entry name" value="ABC transporter type 1, transmembrane domain"/>
    <property type="match status" value="1"/>
</dbReference>
<evidence type="ECO:0000256" key="7">
    <source>
        <dbReference type="ARBA" id="ARBA00022840"/>
    </source>
</evidence>
<evidence type="ECO:0000256" key="2">
    <source>
        <dbReference type="ARBA" id="ARBA00022448"/>
    </source>
</evidence>
<keyword evidence="7 13" id="KW-0067">ATP-binding</keyword>
<dbReference type="InterPro" id="IPR003593">
    <property type="entry name" value="AAA+_ATPase"/>
</dbReference>
<dbReference type="InterPro" id="IPR003439">
    <property type="entry name" value="ABC_transporter-like_ATP-bd"/>
</dbReference>
<dbReference type="InParanoid" id="A0A543AQ09"/>
<reference evidence="13 14" key="1">
    <citation type="submission" date="2019-06" db="EMBL/GenBank/DDBJ databases">
        <title>Sequencing the genomes of 1000 actinobacteria strains.</title>
        <authorList>
            <person name="Klenk H.-P."/>
        </authorList>
    </citation>
    <scope>NUCLEOTIDE SEQUENCE [LARGE SCALE GENOMIC DNA]</scope>
    <source>
        <strain evidence="13 14">DSM 45928</strain>
    </source>
</reference>
<accession>A0A543AQ09</accession>
<dbReference type="GO" id="GO:0015421">
    <property type="term" value="F:ABC-type oligopeptide transporter activity"/>
    <property type="evidence" value="ECO:0007669"/>
    <property type="project" value="TreeGrafter"/>
</dbReference>
<feature type="transmembrane region" description="Helical" evidence="10">
    <location>
        <begin position="73"/>
        <end position="91"/>
    </location>
</feature>
<dbReference type="InterPro" id="IPR027417">
    <property type="entry name" value="P-loop_NTPase"/>
</dbReference>
<dbReference type="SUPFAM" id="SSF52540">
    <property type="entry name" value="P-loop containing nucleoside triphosphate hydrolases"/>
    <property type="match status" value="1"/>
</dbReference>
<evidence type="ECO:0000313" key="14">
    <source>
        <dbReference type="Proteomes" id="UP000317043"/>
    </source>
</evidence>
<dbReference type="SMART" id="SM00382">
    <property type="entry name" value="AAA"/>
    <property type="match status" value="1"/>
</dbReference>
<dbReference type="Proteomes" id="UP000317043">
    <property type="component" value="Unassembled WGS sequence"/>
</dbReference>
<dbReference type="InterPro" id="IPR039421">
    <property type="entry name" value="Type_1_exporter"/>
</dbReference>
<dbReference type="SUPFAM" id="SSF90123">
    <property type="entry name" value="ABC transporter transmembrane region"/>
    <property type="match status" value="1"/>
</dbReference>
<evidence type="ECO:0000259" key="11">
    <source>
        <dbReference type="PROSITE" id="PS50893"/>
    </source>
</evidence>
<dbReference type="OrthoDB" id="9806127at2"/>
<keyword evidence="5 10" id="KW-0812">Transmembrane</keyword>
<dbReference type="PANTHER" id="PTHR43394:SF1">
    <property type="entry name" value="ATP-BINDING CASSETTE SUB-FAMILY B MEMBER 10, MITOCHONDRIAL"/>
    <property type="match status" value="1"/>
</dbReference>
<proteinExistence type="predicted"/>
<dbReference type="AlphaFoldDB" id="A0A543AQ09"/>
<dbReference type="FunFam" id="3.40.50.300:FF:001001">
    <property type="entry name" value="Multidrug ABC transporter ATP-binding protein"/>
    <property type="match status" value="1"/>
</dbReference>
<evidence type="ECO:0000256" key="8">
    <source>
        <dbReference type="ARBA" id="ARBA00022989"/>
    </source>
</evidence>
<dbReference type="GO" id="GO:0005886">
    <property type="term" value="C:plasma membrane"/>
    <property type="evidence" value="ECO:0007669"/>
    <property type="project" value="UniProtKB-SubCell"/>
</dbReference>
<dbReference type="InterPro" id="IPR011527">
    <property type="entry name" value="ABC1_TM_dom"/>
</dbReference>
<keyword evidence="9 10" id="KW-0472">Membrane</keyword>
<feature type="transmembrane region" description="Helical" evidence="10">
    <location>
        <begin position="153"/>
        <end position="181"/>
    </location>
</feature>
<dbReference type="GO" id="GO:0005524">
    <property type="term" value="F:ATP binding"/>
    <property type="evidence" value="ECO:0007669"/>
    <property type="project" value="UniProtKB-KW"/>
</dbReference>
<keyword evidence="8 10" id="KW-1133">Transmembrane helix</keyword>
<feature type="transmembrane region" description="Helical" evidence="10">
    <location>
        <begin position="31"/>
        <end position="53"/>
    </location>
</feature>
<name>A0A543AQ09_9ACTN</name>
<sequence length="589" mass="63698">MSQATDGHLPVADKRTVRRSALRLLRTDPKALTVVIGLYCAASLAALAGPWLLGQIIDHVGGTDTSVSTVDRLAATFALFALLQLVLNRWARYTAHRFGERALARLRENFVERTLDLPIATVEQVGSGDLMTRSSGDVATVGQMVRQALPEMFLALVQAVFIVAAVFLVHPLLGLCVLFAAPTLWWFTRWYLRRARTAYLAEGAATTEMSQTLSDTVEGARTVETLRLTRHRIALGDNRLKTVADTRTRTLFLRSVWFPAADFSYPLPIAAVLLFGGLLFFQDWLTLGAVITATLYLQQLADPLDTVLMWVEQLQRGSASYARVEGVGMIDTSRDHTDRVPADDRVVVTDVRYAYRDGHDVLNGVTVTVEPGEYLAIVGPSGAGKSTLGRLVAGIDRPRTGSVTVGGVAVSDLSPAKLRARVALVTQEHHIFLGTLRDNLALARPDSPDRDILAALEAVEADWLAKLPDGLDTELGAGGHALDAAQAQQVALARLVLADPHTLILDEATAQLDPTTARQAERSLAAVLRGRTVISIAHRLHTAHDADRIAVVDGGLITELGSHDELIAADGSYAALWRSWHGTPDTAAN</sequence>
<dbReference type="Gene3D" id="3.40.50.300">
    <property type="entry name" value="P-loop containing nucleotide triphosphate hydrolases"/>
    <property type="match status" value="1"/>
</dbReference>
<evidence type="ECO:0000256" key="5">
    <source>
        <dbReference type="ARBA" id="ARBA00022692"/>
    </source>
</evidence>
<comment type="subcellular location">
    <subcellularLocation>
        <location evidence="1">Cell membrane</location>
        <topology evidence="1">Multi-pass membrane protein</topology>
    </subcellularLocation>
</comment>
<dbReference type="Pfam" id="PF00005">
    <property type="entry name" value="ABC_tran"/>
    <property type="match status" value="1"/>
</dbReference>
<dbReference type="CDD" id="cd07346">
    <property type="entry name" value="ABC_6TM_exporters"/>
    <property type="match status" value="1"/>
</dbReference>
<feature type="domain" description="ABC transporter" evidence="11">
    <location>
        <begin position="346"/>
        <end position="579"/>
    </location>
</feature>
<organism evidence="13 14">
    <name type="scientific">Stackebrandtia endophytica</name>
    <dbReference type="NCBI Taxonomy" id="1496996"/>
    <lineage>
        <taxon>Bacteria</taxon>
        <taxon>Bacillati</taxon>
        <taxon>Actinomycetota</taxon>
        <taxon>Actinomycetes</taxon>
        <taxon>Glycomycetales</taxon>
        <taxon>Glycomycetaceae</taxon>
        <taxon>Stackebrandtia</taxon>
    </lineage>
</organism>
<evidence type="ECO:0000313" key="13">
    <source>
        <dbReference type="EMBL" id="TQL74616.1"/>
    </source>
</evidence>
<dbReference type="PANTHER" id="PTHR43394">
    <property type="entry name" value="ATP-DEPENDENT PERMEASE MDL1, MITOCHONDRIAL"/>
    <property type="match status" value="1"/>
</dbReference>
<keyword evidence="2" id="KW-0813">Transport</keyword>
<dbReference type="PROSITE" id="PS50929">
    <property type="entry name" value="ABC_TM1F"/>
    <property type="match status" value="1"/>
</dbReference>
<protein>
    <submittedName>
        <fullName evidence="13">ATP-binding cassette subfamily C protein</fullName>
    </submittedName>
</protein>
<dbReference type="PROSITE" id="PS50893">
    <property type="entry name" value="ABC_TRANSPORTER_2"/>
    <property type="match status" value="1"/>
</dbReference>
<dbReference type="GO" id="GO:0016887">
    <property type="term" value="F:ATP hydrolysis activity"/>
    <property type="evidence" value="ECO:0007669"/>
    <property type="project" value="InterPro"/>
</dbReference>
<dbReference type="Pfam" id="PF00664">
    <property type="entry name" value="ABC_membrane"/>
    <property type="match status" value="1"/>
</dbReference>
<keyword evidence="4" id="KW-0997">Cell inner membrane</keyword>